<reference evidence="1" key="2">
    <citation type="journal article" date="2015" name="Data Brief">
        <title>Shoot transcriptome of the giant reed, Arundo donax.</title>
        <authorList>
            <person name="Barrero R.A."/>
            <person name="Guerrero F.D."/>
            <person name="Moolhuijzen P."/>
            <person name="Goolsby J.A."/>
            <person name="Tidwell J."/>
            <person name="Bellgard S.E."/>
            <person name="Bellgard M.I."/>
        </authorList>
    </citation>
    <scope>NUCLEOTIDE SEQUENCE</scope>
    <source>
        <tissue evidence="1">Shoot tissue taken approximately 20 cm above the soil surface</tissue>
    </source>
</reference>
<organism evidence="1">
    <name type="scientific">Arundo donax</name>
    <name type="common">Giant reed</name>
    <name type="synonym">Donax arundinaceus</name>
    <dbReference type="NCBI Taxonomy" id="35708"/>
    <lineage>
        <taxon>Eukaryota</taxon>
        <taxon>Viridiplantae</taxon>
        <taxon>Streptophyta</taxon>
        <taxon>Embryophyta</taxon>
        <taxon>Tracheophyta</taxon>
        <taxon>Spermatophyta</taxon>
        <taxon>Magnoliopsida</taxon>
        <taxon>Liliopsida</taxon>
        <taxon>Poales</taxon>
        <taxon>Poaceae</taxon>
        <taxon>PACMAD clade</taxon>
        <taxon>Arundinoideae</taxon>
        <taxon>Arundineae</taxon>
        <taxon>Arundo</taxon>
    </lineage>
</organism>
<sequence length="69" mass="8039">MMTTVHCTGVEKEGTPRTKLPKFRLLLMPKHLIYCISKVTYNTMKNRNTYSFIEGRDLIYSTTCVAHVR</sequence>
<reference evidence="1" key="1">
    <citation type="submission" date="2014-09" db="EMBL/GenBank/DDBJ databases">
        <authorList>
            <person name="Magalhaes I.L.F."/>
            <person name="Oliveira U."/>
            <person name="Santos F.R."/>
            <person name="Vidigal T.H.D.A."/>
            <person name="Brescovit A.D."/>
            <person name="Santos A.J."/>
        </authorList>
    </citation>
    <scope>NUCLEOTIDE SEQUENCE</scope>
    <source>
        <tissue evidence="1">Shoot tissue taken approximately 20 cm above the soil surface</tissue>
    </source>
</reference>
<dbReference type="EMBL" id="GBRH01170259">
    <property type="protein sequence ID" value="JAE27637.1"/>
    <property type="molecule type" value="Transcribed_RNA"/>
</dbReference>
<evidence type="ECO:0000313" key="1">
    <source>
        <dbReference type="EMBL" id="JAE27637.1"/>
    </source>
</evidence>
<proteinExistence type="predicted"/>
<dbReference type="AlphaFoldDB" id="A0A0A9GSV9"/>
<protein>
    <submittedName>
        <fullName evidence="1">Uncharacterized protein</fullName>
    </submittedName>
</protein>
<name>A0A0A9GSV9_ARUDO</name>
<accession>A0A0A9GSV9</accession>